<accession>A0A4P7C035</accession>
<gene>
    <name evidence="4" type="ORF">E3U44_16135</name>
</gene>
<feature type="region of interest" description="Disordered" evidence="2">
    <location>
        <begin position="1"/>
        <end position="28"/>
    </location>
</feature>
<dbReference type="PANTHER" id="PTHR30486">
    <property type="entry name" value="TWITCHING MOTILITY PROTEIN PILT"/>
    <property type="match status" value="1"/>
</dbReference>
<reference evidence="4 5" key="1">
    <citation type="submission" date="2019-03" db="EMBL/GenBank/DDBJ databases">
        <title>The genome sequence of Nitrosococcus wardiae strain D1FHST reveals the archetypal metabolic capacity of ammonia-oxidizing Gammaproteobacteria.</title>
        <authorList>
            <person name="Wang L."/>
            <person name="Lim C.K."/>
            <person name="Hanson T.E."/>
            <person name="Dang H."/>
            <person name="Klotz M.G."/>
        </authorList>
    </citation>
    <scope>NUCLEOTIDE SEQUENCE [LARGE SCALE GENOMIC DNA]</scope>
    <source>
        <strain evidence="4 5">D1FHS</strain>
    </source>
</reference>
<dbReference type="Proteomes" id="UP000294325">
    <property type="component" value="Chromosome"/>
</dbReference>
<dbReference type="Gene3D" id="3.40.50.300">
    <property type="entry name" value="P-loop containing nucleotide triphosphate hydrolases"/>
    <property type="match status" value="1"/>
</dbReference>
<comment type="similarity">
    <text evidence="1">Belongs to the GSP E family.</text>
</comment>
<dbReference type="CDD" id="cd01130">
    <property type="entry name" value="VirB11-like_ATPase"/>
    <property type="match status" value="1"/>
</dbReference>
<dbReference type="KEGG" id="nwr:E3U44_16135"/>
<dbReference type="Gene3D" id="3.30.450.380">
    <property type="match status" value="1"/>
</dbReference>
<evidence type="ECO:0000313" key="4">
    <source>
        <dbReference type="EMBL" id="QBQ55873.1"/>
    </source>
</evidence>
<dbReference type="InterPro" id="IPR001482">
    <property type="entry name" value="T2SS/T4SS_dom"/>
</dbReference>
<keyword evidence="5" id="KW-1185">Reference proteome</keyword>
<dbReference type="GO" id="GO:0016887">
    <property type="term" value="F:ATP hydrolysis activity"/>
    <property type="evidence" value="ECO:0007669"/>
    <property type="project" value="InterPro"/>
</dbReference>
<sequence>MNLKERMRNAGSQESLVQANTPSLAADDQAHAKETASALEREWKHHIHQKLLKVIDLSLVTGLEEKQARTQIREVVNRLMIEESVPLPAAIRQRLVTQIEDEVLGLGPLEPLLADPSVSDILVNGHHSVYVERQGKIEGTEVQFRDDAHLRNIIDRIVSNVGRRIDESSPMVDARLKDGSRVNVIIPPLAIDGPMLSIRRFSVYRPSTEDLIEYGTLTAMIAEVISAIVKARLNVLVSGGTGSGKTTLLNVLSGFIPHNERIVTIEDSAELQLQQPHVVRLETRPPNIENKGEVTQRDLVRNSLRMRPDRIIVGEVRGAEALDMLQAMNTGHDGSLTTIHANTPRDALSRLETMITMAGFNLPIRAMRAQMAAAIHIVIQLERMEDGKRRVVSLQEIQGMEGDVITMSEIFKFHRQGIDSDGNVQGRFQSTGLVPKFHERLRQRGIELDFDLFDPDRQV</sequence>
<dbReference type="Pfam" id="PF00437">
    <property type="entry name" value="T2SSE"/>
    <property type="match status" value="1"/>
</dbReference>
<evidence type="ECO:0000256" key="2">
    <source>
        <dbReference type="SAM" id="MobiDB-lite"/>
    </source>
</evidence>
<evidence type="ECO:0000259" key="3">
    <source>
        <dbReference type="Pfam" id="PF00437"/>
    </source>
</evidence>
<feature type="compositionally biased region" description="Polar residues" evidence="2">
    <location>
        <begin position="10"/>
        <end position="23"/>
    </location>
</feature>
<dbReference type="AlphaFoldDB" id="A0A4P7C035"/>
<dbReference type="InterPro" id="IPR050921">
    <property type="entry name" value="T4SS_GSP_E_ATPase"/>
</dbReference>
<organism evidence="4 5">
    <name type="scientific">Nitrosococcus wardiae</name>
    <dbReference type="NCBI Taxonomy" id="1814290"/>
    <lineage>
        <taxon>Bacteria</taxon>
        <taxon>Pseudomonadati</taxon>
        <taxon>Pseudomonadota</taxon>
        <taxon>Gammaproteobacteria</taxon>
        <taxon>Chromatiales</taxon>
        <taxon>Chromatiaceae</taxon>
        <taxon>Nitrosococcus</taxon>
    </lineage>
</organism>
<proteinExistence type="inferred from homology"/>
<name>A0A4P7C035_9GAMM</name>
<dbReference type="EMBL" id="CP038033">
    <property type="protein sequence ID" value="QBQ55873.1"/>
    <property type="molecule type" value="Genomic_DNA"/>
</dbReference>
<dbReference type="PANTHER" id="PTHR30486:SF15">
    <property type="entry name" value="TYPE II_IV SECRETION SYSTEM ATPASE"/>
    <property type="match status" value="1"/>
</dbReference>
<dbReference type="SUPFAM" id="SSF52540">
    <property type="entry name" value="P-loop containing nucleoside triphosphate hydrolases"/>
    <property type="match status" value="1"/>
</dbReference>
<dbReference type="OrthoDB" id="9810761at2"/>
<dbReference type="RefSeq" id="WP_134359128.1">
    <property type="nucleotide sequence ID" value="NZ_CP038033.1"/>
</dbReference>
<dbReference type="InterPro" id="IPR027417">
    <property type="entry name" value="P-loop_NTPase"/>
</dbReference>
<feature type="domain" description="Bacterial type II secretion system protein E" evidence="3">
    <location>
        <begin position="105"/>
        <end position="383"/>
    </location>
</feature>
<evidence type="ECO:0000256" key="1">
    <source>
        <dbReference type="ARBA" id="ARBA00006611"/>
    </source>
</evidence>
<evidence type="ECO:0000313" key="5">
    <source>
        <dbReference type="Proteomes" id="UP000294325"/>
    </source>
</evidence>
<protein>
    <submittedName>
        <fullName evidence="4">CpaF family protein</fullName>
    </submittedName>
</protein>